<reference evidence="2 3" key="1">
    <citation type="submission" date="2020-08" db="EMBL/GenBank/DDBJ databases">
        <title>Genomic Encyclopedia of Type Strains, Phase IV (KMG-IV): sequencing the most valuable type-strain genomes for metagenomic binning, comparative biology and taxonomic classification.</title>
        <authorList>
            <person name="Goeker M."/>
        </authorList>
    </citation>
    <scope>NUCLEOTIDE SEQUENCE [LARGE SCALE GENOMIC DNA]</scope>
    <source>
        <strain evidence="2 3">DSM 29568</strain>
    </source>
</reference>
<dbReference type="InterPro" id="IPR029052">
    <property type="entry name" value="Metallo-depent_PP-like"/>
</dbReference>
<dbReference type="GO" id="GO:0004722">
    <property type="term" value="F:protein serine/threonine phosphatase activity"/>
    <property type="evidence" value="ECO:0007669"/>
    <property type="project" value="UniProtKB-EC"/>
</dbReference>
<dbReference type="GO" id="GO:0110154">
    <property type="term" value="P:RNA decapping"/>
    <property type="evidence" value="ECO:0007669"/>
    <property type="project" value="TreeGrafter"/>
</dbReference>
<dbReference type="AlphaFoldDB" id="A0A840EMH9"/>
<dbReference type="GO" id="GO:0005737">
    <property type="term" value="C:cytoplasm"/>
    <property type="evidence" value="ECO:0007669"/>
    <property type="project" value="TreeGrafter"/>
</dbReference>
<comment type="caution">
    <text evidence="2">The sequence shown here is derived from an EMBL/GenBank/DDBJ whole genome shotgun (WGS) entry which is preliminary data.</text>
</comment>
<dbReference type="PANTHER" id="PTHR42850">
    <property type="entry name" value="METALLOPHOSPHOESTERASE"/>
    <property type="match status" value="1"/>
</dbReference>
<dbReference type="EC" id="3.1.3.16" evidence="2"/>
<dbReference type="CDD" id="cd00144">
    <property type="entry name" value="MPP_PPP_family"/>
    <property type="match status" value="1"/>
</dbReference>
<dbReference type="InterPro" id="IPR050126">
    <property type="entry name" value="Ap4A_hydrolase"/>
</dbReference>
<organism evidence="2 3">
    <name type="scientific">Mesonia hippocampi</name>
    <dbReference type="NCBI Taxonomy" id="1628250"/>
    <lineage>
        <taxon>Bacteria</taxon>
        <taxon>Pseudomonadati</taxon>
        <taxon>Bacteroidota</taxon>
        <taxon>Flavobacteriia</taxon>
        <taxon>Flavobacteriales</taxon>
        <taxon>Flavobacteriaceae</taxon>
        <taxon>Mesonia</taxon>
    </lineage>
</organism>
<protein>
    <submittedName>
        <fullName evidence="2">Serine/threonine protein phosphatase 1</fullName>
        <ecNumber evidence="2">3.1.3.16</ecNumber>
    </submittedName>
</protein>
<dbReference type="PANTHER" id="PTHR42850:SF4">
    <property type="entry name" value="ZINC-DEPENDENT ENDOPOLYPHOSPHATASE"/>
    <property type="match status" value="1"/>
</dbReference>
<dbReference type="GO" id="GO:0008803">
    <property type="term" value="F:bis(5'-nucleosyl)-tetraphosphatase (symmetrical) activity"/>
    <property type="evidence" value="ECO:0007669"/>
    <property type="project" value="TreeGrafter"/>
</dbReference>
<dbReference type="SUPFAM" id="SSF56300">
    <property type="entry name" value="Metallo-dependent phosphatases"/>
    <property type="match status" value="1"/>
</dbReference>
<dbReference type="InterPro" id="IPR006186">
    <property type="entry name" value="Ser/Thr-sp_prot-phosphatase"/>
</dbReference>
<dbReference type="PRINTS" id="PR00114">
    <property type="entry name" value="STPHPHTASE"/>
</dbReference>
<sequence length="242" mass="27884">MPKTYAIGDIHGGFNALKELIEKLPLQTQDTLIFLGDYVDGWSDSPKVISYLMQLKNNYTCIFIKGNHDQLLLDYFKNNSMPEQWLHHGGKSTIDAYKNIDSKTKKQHQEFLENLTPYHIDAKNRLFVHAGFTNIKGPSLEYFPEMLHWDRTLWETALVTSNSINLEQKIYPKRLLLFSEIYIGHTPTTRIDQFKPMKAANVWNIDTGAAFKGSLSAIEIGHKTIFQSSPVYKLYPNEKGRN</sequence>
<keyword evidence="3" id="KW-1185">Reference proteome</keyword>
<evidence type="ECO:0000259" key="1">
    <source>
        <dbReference type="Pfam" id="PF00149"/>
    </source>
</evidence>
<name>A0A840EMH9_9FLAO</name>
<dbReference type="EMBL" id="JACIFO010000002">
    <property type="protein sequence ID" value="MBB4118315.1"/>
    <property type="molecule type" value="Genomic_DNA"/>
</dbReference>
<dbReference type="Proteomes" id="UP000553034">
    <property type="component" value="Unassembled WGS sequence"/>
</dbReference>
<gene>
    <name evidence="2" type="ORF">GGR32_000589</name>
</gene>
<dbReference type="Gene3D" id="3.60.21.10">
    <property type="match status" value="1"/>
</dbReference>
<dbReference type="Pfam" id="PF00149">
    <property type="entry name" value="Metallophos"/>
    <property type="match status" value="1"/>
</dbReference>
<accession>A0A840EMH9</accession>
<keyword evidence="2" id="KW-0378">Hydrolase</keyword>
<dbReference type="InterPro" id="IPR004843">
    <property type="entry name" value="Calcineurin-like_PHP"/>
</dbReference>
<dbReference type="RefSeq" id="WP_183476198.1">
    <property type="nucleotide sequence ID" value="NZ_JACIFO010000002.1"/>
</dbReference>
<feature type="domain" description="Calcineurin-like phosphoesterase" evidence="1">
    <location>
        <begin position="3"/>
        <end position="189"/>
    </location>
</feature>
<evidence type="ECO:0000313" key="3">
    <source>
        <dbReference type="Proteomes" id="UP000553034"/>
    </source>
</evidence>
<evidence type="ECO:0000313" key="2">
    <source>
        <dbReference type="EMBL" id="MBB4118315.1"/>
    </source>
</evidence>
<proteinExistence type="predicted"/>